<dbReference type="InterPro" id="IPR049627">
    <property type="entry name" value="SLX8"/>
</dbReference>
<reference evidence="7 8" key="1">
    <citation type="journal article" date="2020" name="bioRxiv">
        <title>Whole genome comparisons of ergot fungi reveals the divergence and evolution of species within the genus Claviceps are the result of varying mechanisms driving genome evolution and host range expansion.</title>
        <authorList>
            <person name="Wyka S.A."/>
            <person name="Mondo S.J."/>
            <person name="Liu M."/>
            <person name="Dettman J."/>
            <person name="Nalam V."/>
            <person name="Broders K.D."/>
        </authorList>
    </citation>
    <scope>NUCLEOTIDE SEQUENCE [LARGE SCALE GENOMIC DNA]</scope>
    <source>
        <strain evidence="7 8">Clav52</strain>
    </source>
</reference>
<dbReference type="SUPFAM" id="SSF57850">
    <property type="entry name" value="RING/U-box"/>
    <property type="match status" value="1"/>
</dbReference>
<evidence type="ECO:0000256" key="5">
    <source>
        <dbReference type="SAM" id="MobiDB-lite"/>
    </source>
</evidence>
<dbReference type="InterPro" id="IPR001841">
    <property type="entry name" value="Znf_RING"/>
</dbReference>
<feature type="compositionally biased region" description="Polar residues" evidence="5">
    <location>
        <begin position="218"/>
        <end position="230"/>
    </location>
</feature>
<evidence type="ECO:0000256" key="1">
    <source>
        <dbReference type="ARBA" id="ARBA00022723"/>
    </source>
</evidence>
<dbReference type="Pfam" id="PF13920">
    <property type="entry name" value="zf-C3HC4_3"/>
    <property type="match status" value="1"/>
</dbReference>
<protein>
    <recommendedName>
        <fullName evidence="6">RING-type domain-containing protein</fullName>
    </recommendedName>
</protein>
<dbReference type="AlphaFoldDB" id="A0A9P7QKV0"/>
<dbReference type="Proteomes" id="UP000707071">
    <property type="component" value="Unassembled WGS sequence"/>
</dbReference>
<keyword evidence="1" id="KW-0479">Metal-binding</keyword>
<keyword evidence="3" id="KW-0862">Zinc</keyword>
<keyword evidence="2 4" id="KW-0863">Zinc-finger</keyword>
<accession>A0A9P7QKV0</accession>
<dbReference type="PROSITE" id="PS00518">
    <property type="entry name" value="ZF_RING_1"/>
    <property type="match status" value="1"/>
</dbReference>
<dbReference type="GO" id="GO:0140082">
    <property type="term" value="F:SUMO-ubiquitin ligase activity"/>
    <property type="evidence" value="ECO:0007669"/>
    <property type="project" value="TreeGrafter"/>
</dbReference>
<dbReference type="InterPro" id="IPR017907">
    <property type="entry name" value="Znf_RING_CS"/>
</dbReference>
<dbReference type="GO" id="GO:0006511">
    <property type="term" value="P:ubiquitin-dependent protein catabolic process"/>
    <property type="evidence" value="ECO:0007669"/>
    <property type="project" value="TreeGrafter"/>
</dbReference>
<feature type="region of interest" description="Disordered" evidence="5">
    <location>
        <begin position="1"/>
        <end position="230"/>
    </location>
</feature>
<dbReference type="GO" id="GO:0061630">
    <property type="term" value="F:ubiquitin protein ligase activity"/>
    <property type="evidence" value="ECO:0007669"/>
    <property type="project" value="InterPro"/>
</dbReference>
<dbReference type="PANTHER" id="PTHR47094">
    <property type="entry name" value="ELFLESS, ISOFORM B"/>
    <property type="match status" value="1"/>
</dbReference>
<evidence type="ECO:0000256" key="3">
    <source>
        <dbReference type="ARBA" id="ARBA00022833"/>
    </source>
</evidence>
<sequence>MATESVIGARPLQSPPSLSRPTLSSDCSPGARSSPSRHHLRKSPSLSPTTRRRATRAENSAVSKPSSSPSLRRGENIHTTTATIDPVQWGEDTIADHASSTGNTTRQLGGAGDLDEDLLNVIADHEFSSPSSYPSFTADLPADRPSPRDPRRRSPSCDRSSAAPLTSTRSQLCPSPDRQSQATNYFSDEDRDEQMPQSNGSLPDTMPSSPRQRRMHSGTGTPPSAKQQPTVVLDSVPNNTMMDPWEVIPVSDDDLFGDSFMPQDVESVCGNEDLTTLDLTEATEVPEHLTKPLEPPRKVQEMIKISKFQCVICMDNVSTLTVTHCGHLYCAQCLHSSLYAEATKNKCPMCRAKIDVKQRALYSSKTKGFWPLELKLMTAAKKGKRKAGEIS</sequence>
<dbReference type="EMBL" id="SRRH01000127">
    <property type="protein sequence ID" value="KAG6298364.1"/>
    <property type="molecule type" value="Genomic_DNA"/>
</dbReference>
<gene>
    <name evidence="7" type="ORF">E4U09_000850</name>
</gene>
<dbReference type="PANTHER" id="PTHR47094:SF1">
    <property type="entry name" value="RING-TYPE E3 UBIQUITIN TRANSFERASE"/>
    <property type="match status" value="1"/>
</dbReference>
<feature type="compositionally biased region" description="Low complexity" evidence="5">
    <location>
        <begin position="60"/>
        <end position="70"/>
    </location>
</feature>
<dbReference type="GO" id="GO:0033768">
    <property type="term" value="C:SUMO-targeted ubiquitin ligase complex"/>
    <property type="evidence" value="ECO:0007669"/>
    <property type="project" value="TreeGrafter"/>
</dbReference>
<feature type="compositionally biased region" description="Polar residues" evidence="5">
    <location>
        <begin position="98"/>
        <end position="107"/>
    </location>
</feature>
<feature type="compositionally biased region" description="Polar residues" evidence="5">
    <location>
        <begin position="195"/>
        <end position="210"/>
    </location>
</feature>
<dbReference type="Gene3D" id="3.30.40.10">
    <property type="entry name" value="Zinc/RING finger domain, C3HC4 (zinc finger)"/>
    <property type="match status" value="1"/>
</dbReference>
<dbReference type="GO" id="GO:0008270">
    <property type="term" value="F:zinc ion binding"/>
    <property type="evidence" value="ECO:0007669"/>
    <property type="project" value="UniProtKB-KW"/>
</dbReference>
<dbReference type="GO" id="GO:0032183">
    <property type="term" value="F:SUMO binding"/>
    <property type="evidence" value="ECO:0007669"/>
    <property type="project" value="TreeGrafter"/>
</dbReference>
<feature type="domain" description="RING-type" evidence="6">
    <location>
        <begin position="310"/>
        <end position="351"/>
    </location>
</feature>
<evidence type="ECO:0000256" key="4">
    <source>
        <dbReference type="PROSITE-ProRule" id="PRU00175"/>
    </source>
</evidence>
<feature type="compositionally biased region" description="Polar residues" evidence="5">
    <location>
        <begin position="165"/>
        <end position="186"/>
    </location>
</feature>
<dbReference type="InterPro" id="IPR013083">
    <property type="entry name" value="Znf_RING/FYVE/PHD"/>
</dbReference>
<evidence type="ECO:0000256" key="2">
    <source>
        <dbReference type="ARBA" id="ARBA00022771"/>
    </source>
</evidence>
<dbReference type="PROSITE" id="PS50089">
    <property type="entry name" value="ZF_RING_2"/>
    <property type="match status" value="1"/>
</dbReference>
<evidence type="ECO:0000259" key="6">
    <source>
        <dbReference type="PROSITE" id="PS50089"/>
    </source>
</evidence>
<feature type="compositionally biased region" description="Low complexity" evidence="5">
    <location>
        <begin position="11"/>
        <end position="25"/>
    </location>
</feature>
<comment type="caution">
    <text evidence="7">The sequence shown here is derived from an EMBL/GenBank/DDBJ whole genome shotgun (WGS) entry which is preliminary data.</text>
</comment>
<evidence type="ECO:0000313" key="8">
    <source>
        <dbReference type="Proteomes" id="UP000707071"/>
    </source>
</evidence>
<evidence type="ECO:0000313" key="7">
    <source>
        <dbReference type="EMBL" id="KAG6298364.1"/>
    </source>
</evidence>
<proteinExistence type="predicted"/>
<name>A0A9P7QKV0_9HYPO</name>
<dbReference type="SMART" id="SM00184">
    <property type="entry name" value="RING"/>
    <property type="match status" value="1"/>
</dbReference>
<organism evidence="7 8">
    <name type="scientific">Claviceps aff. purpurea</name>
    <dbReference type="NCBI Taxonomy" id="1967640"/>
    <lineage>
        <taxon>Eukaryota</taxon>
        <taxon>Fungi</taxon>
        <taxon>Dikarya</taxon>
        <taxon>Ascomycota</taxon>
        <taxon>Pezizomycotina</taxon>
        <taxon>Sordariomycetes</taxon>
        <taxon>Hypocreomycetidae</taxon>
        <taxon>Hypocreales</taxon>
        <taxon>Clavicipitaceae</taxon>
        <taxon>Claviceps</taxon>
    </lineage>
</organism>
<keyword evidence="8" id="KW-1185">Reference proteome</keyword>